<dbReference type="AlphaFoldDB" id="A0A7K3WP47"/>
<proteinExistence type="predicted"/>
<keyword evidence="1" id="KW-0328">Glycosyltransferase</keyword>
<dbReference type="InterPro" id="IPR007657">
    <property type="entry name" value="Glycosyltransferase_61"/>
</dbReference>
<keyword evidence="3" id="KW-0325">Glycoprotein</keyword>
<comment type="caution">
    <text evidence="5">The sequence shown here is derived from an EMBL/GenBank/DDBJ whole genome shotgun (WGS) entry which is preliminary data.</text>
</comment>
<evidence type="ECO:0000256" key="3">
    <source>
        <dbReference type="ARBA" id="ARBA00023180"/>
    </source>
</evidence>
<dbReference type="RefSeq" id="WP_163284635.1">
    <property type="nucleotide sequence ID" value="NZ_JAAGVY010000011.1"/>
</dbReference>
<dbReference type="Pfam" id="PF04577">
    <property type="entry name" value="Glyco_transf_61"/>
    <property type="match status" value="1"/>
</dbReference>
<keyword evidence="6" id="KW-1185">Reference proteome</keyword>
<gene>
    <name evidence="5" type="ORF">G3O08_07895</name>
</gene>
<dbReference type="InterPro" id="IPR049625">
    <property type="entry name" value="Glyco_transf_61_cat"/>
</dbReference>
<evidence type="ECO:0000256" key="1">
    <source>
        <dbReference type="ARBA" id="ARBA00022676"/>
    </source>
</evidence>
<dbReference type="EMBL" id="JAAGVY010000011">
    <property type="protein sequence ID" value="NEN23420.1"/>
    <property type="molecule type" value="Genomic_DNA"/>
</dbReference>
<accession>A0A7K3WP47</accession>
<dbReference type="GO" id="GO:0016757">
    <property type="term" value="F:glycosyltransferase activity"/>
    <property type="evidence" value="ECO:0007669"/>
    <property type="project" value="UniProtKB-KW"/>
</dbReference>
<keyword evidence="2 5" id="KW-0808">Transferase</keyword>
<evidence type="ECO:0000313" key="5">
    <source>
        <dbReference type="EMBL" id="NEN23420.1"/>
    </source>
</evidence>
<sequence length="336" mass="39173">MKNFKLIENYTVARVKPVNYNSEDLNLFQHEFLKSFKKVDGYKIKHAWIDSGGIIANFFMAIYRSSLVNLRVSKPFPFLLNHFPRMVLKLPQLKRKKYIWISERWSHGYFHWICDALPRYFILNEQLSDHIILLPSHYSKYKYVTESLEFLGLEYEYIPKGNKFLTSEILFSEPVCSTGNFYPPIMDKIRNAIHSKSQLKNGGKRVYISRKFAKVRRINNENDCITILEKFNFETIYLENLTFADQMKLMAAADVIIGVHGAGLTNMIAAPEHCSVVEIRGECDDKNNCFYSLANALNLSYYYLLAVENPTESDRVGDVDLSPVKLFEFLNKYFPV</sequence>
<evidence type="ECO:0000259" key="4">
    <source>
        <dbReference type="Pfam" id="PF04577"/>
    </source>
</evidence>
<feature type="domain" description="Glycosyltransferase 61 catalytic" evidence="4">
    <location>
        <begin position="109"/>
        <end position="277"/>
    </location>
</feature>
<organism evidence="5 6">
    <name type="scientific">Cryomorpha ignava</name>
    <dbReference type="NCBI Taxonomy" id="101383"/>
    <lineage>
        <taxon>Bacteria</taxon>
        <taxon>Pseudomonadati</taxon>
        <taxon>Bacteroidota</taxon>
        <taxon>Flavobacteriia</taxon>
        <taxon>Flavobacteriales</taxon>
        <taxon>Cryomorphaceae</taxon>
        <taxon>Cryomorpha</taxon>
    </lineage>
</organism>
<dbReference type="Proteomes" id="UP000486602">
    <property type="component" value="Unassembled WGS sequence"/>
</dbReference>
<evidence type="ECO:0000313" key="6">
    <source>
        <dbReference type="Proteomes" id="UP000486602"/>
    </source>
</evidence>
<protein>
    <submittedName>
        <fullName evidence="5">Glycosyltransferase family 61 protein</fullName>
    </submittedName>
</protein>
<evidence type="ECO:0000256" key="2">
    <source>
        <dbReference type="ARBA" id="ARBA00022679"/>
    </source>
</evidence>
<reference evidence="5 6" key="1">
    <citation type="submission" date="2020-02" db="EMBL/GenBank/DDBJ databases">
        <title>Out from the shadows clarifying the taxonomy of the family Cryomorphaceae and related taxa by utilizing the GTDB taxonomic framework.</title>
        <authorList>
            <person name="Bowman J.P."/>
        </authorList>
    </citation>
    <scope>NUCLEOTIDE SEQUENCE [LARGE SCALE GENOMIC DNA]</scope>
    <source>
        <strain evidence="5 6">QSSC 1-22</strain>
    </source>
</reference>
<name>A0A7K3WP47_9FLAO</name>
<dbReference type="PANTHER" id="PTHR20961">
    <property type="entry name" value="GLYCOSYLTRANSFERASE"/>
    <property type="match status" value="1"/>
</dbReference>